<evidence type="ECO:0000313" key="2">
    <source>
        <dbReference type="EMBL" id="KAK6207007.1"/>
    </source>
</evidence>
<gene>
    <name evidence="2" type="ORF">QIS74_13495</name>
</gene>
<feature type="region of interest" description="Disordered" evidence="1">
    <location>
        <begin position="52"/>
        <end position="93"/>
    </location>
</feature>
<keyword evidence="3" id="KW-1185">Reference proteome</keyword>
<dbReference type="Proteomes" id="UP001327957">
    <property type="component" value="Unassembled WGS sequence"/>
</dbReference>
<dbReference type="AlphaFoldDB" id="A0AAV9STP7"/>
<evidence type="ECO:0000256" key="1">
    <source>
        <dbReference type="SAM" id="MobiDB-lite"/>
    </source>
</evidence>
<sequence>MKRTVDDATHAEDDDLAITAINELREQNQAMQDAITSLARVAARLGSTELQTAVRDAQSAAGMEDHDDGHEYDNNSGEQGEPSQRRPSIPSASYQSVVVGSGNMLGKGPAGGATAPFPFGGYQARLQSNLNEVPGSQNDENGTGGQQPGYQSGRMSPRLSYGLFLERPLFRLTNPPVDIMPFLESNKTLASVLFWTGLVWGFKLLQAAIGGNEQAVATANKIFGEIAPMTPKRIVLNGIHARIKFRNMGYIESDHPGGTPLETYLRPDGAEEYIRQRLGQGYRVIELGLEGMGTPEDLSSLRQLVDKMIRSSVCLGDGPRWQYNRLEKVVDSWLNTLSTEARTWQEGTP</sequence>
<comment type="caution">
    <text evidence="2">The sequence shown here is derived from an EMBL/GenBank/DDBJ whole genome shotgun (WGS) entry which is preliminary data.</text>
</comment>
<accession>A0AAV9STP7</accession>
<dbReference type="EMBL" id="JASAOK010000054">
    <property type="protein sequence ID" value="KAK6207007.1"/>
    <property type="molecule type" value="Genomic_DNA"/>
</dbReference>
<feature type="compositionally biased region" description="Basic and acidic residues" evidence="1">
    <location>
        <begin position="63"/>
        <end position="73"/>
    </location>
</feature>
<protein>
    <submittedName>
        <fullName evidence="2">Uncharacterized protein</fullName>
    </submittedName>
</protein>
<name>A0AAV9STP7_9PEZI</name>
<proteinExistence type="predicted"/>
<evidence type="ECO:0000313" key="3">
    <source>
        <dbReference type="Proteomes" id="UP001327957"/>
    </source>
</evidence>
<organism evidence="2 3">
    <name type="scientific">Colletotrichum tabaci</name>
    <dbReference type="NCBI Taxonomy" id="1209068"/>
    <lineage>
        <taxon>Eukaryota</taxon>
        <taxon>Fungi</taxon>
        <taxon>Dikarya</taxon>
        <taxon>Ascomycota</taxon>
        <taxon>Pezizomycotina</taxon>
        <taxon>Sordariomycetes</taxon>
        <taxon>Hypocreomycetidae</taxon>
        <taxon>Glomerellales</taxon>
        <taxon>Glomerellaceae</taxon>
        <taxon>Colletotrichum</taxon>
        <taxon>Colletotrichum destructivum species complex</taxon>
    </lineage>
</organism>
<feature type="compositionally biased region" description="Polar residues" evidence="1">
    <location>
        <begin position="131"/>
        <end position="141"/>
    </location>
</feature>
<feature type="compositionally biased region" description="Polar residues" evidence="1">
    <location>
        <begin position="74"/>
        <end position="93"/>
    </location>
</feature>
<reference evidence="2 3" key="1">
    <citation type="submission" date="2023-04" db="EMBL/GenBank/DDBJ databases">
        <title>Colletotrichum tabacum stain YC1 causing leaf anthracnose on Nicotiana tabacum(L.) cv.</title>
        <authorList>
            <person name="Ji Z."/>
            <person name="Wang M."/>
            <person name="Zhang J."/>
            <person name="Wang N."/>
            <person name="Zhou Z."/>
        </authorList>
    </citation>
    <scope>NUCLEOTIDE SEQUENCE [LARGE SCALE GENOMIC DNA]</scope>
    <source>
        <strain evidence="2 3">YC1</strain>
    </source>
</reference>
<feature type="region of interest" description="Disordered" evidence="1">
    <location>
        <begin position="131"/>
        <end position="153"/>
    </location>
</feature>